<dbReference type="InterPro" id="IPR051455">
    <property type="entry name" value="Bact_solute-bind_prot3"/>
</dbReference>
<evidence type="ECO:0000313" key="7">
    <source>
        <dbReference type="Proteomes" id="UP001329151"/>
    </source>
</evidence>
<comment type="similarity">
    <text evidence="1">Belongs to the bacterial solute-binding protein 3 family.</text>
</comment>
<dbReference type="GO" id="GO:0006865">
    <property type="term" value="P:amino acid transport"/>
    <property type="evidence" value="ECO:0007669"/>
    <property type="project" value="TreeGrafter"/>
</dbReference>
<dbReference type="CDD" id="cd13688">
    <property type="entry name" value="PBP2_GltI_DEBP"/>
    <property type="match status" value="1"/>
</dbReference>
<accession>A0AA86MFH8</accession>
<sequence length="299" mass="32404">MKRNLLAAALAVATVAVVQPAVAQDLTGTLKKISDTKTIVVGYRESSVPFSYLDNNQKPIGYHMDLCNKIVDAVKTKLKMPDLKVEMQPVTSANRIPLLQNGTVDMECGSTTNSVARQEQVSFGNTTFVTGVKVVVKKNSGIKSLADLDGQPIATTSGTTSVQLIKQNEKGANINFKEIYGKDHAESFLLVANDRAKAFVMDDILIAGLVANSKNPDEFMFLPEVLRVEPYGVMVRKGDAPFKAVVDGTINGLIKSGDVEKMYAKWFMNPIPPKNVNLNFPMSAELKAALANPNDQGVK</sequence>
<dbReference type="AlphaFoldDB" id="A0AA86MFH8"/>
<dbReference type="Proteomes" id="UP001329151">
    <property type="component" value="Chromosome"/>
</dbReference>
<protein>
    <submittedName>
        <fullName evidence="6">Transporter substrate-binding domain-containing protein</fullName>
    </submittedName>
</protein>
<dbReference type="KEGG" id="lto:RGQ30_27060"/>
<dbReference type="GO" id="GO:0005576">
    <property type="term" value="C:extracellular region"/>
    <property type="evidence" value="ECO:0007669"/>
    <property type="project" value="TreeGrafter"/>
</dbReference>
<dbReference type="PANTHER" id="PTHR30085">
    <property type="entry name" value="AMINO ACID ABC TRANSPORTER PERMEASE"/>
    <property type="match status" value="1"/>
</dbReference>
<organism evidence="6 7">
    <name type="scientific">Limnobacter thiooxidans</name>
    <dbReference type="NCBI Taxonomy" id="131080"/>
    <lineage>
        <taxon>Bacteria</taxon>
        <taxon>Pseudomonadati</taxon>
        <taxon>Pseudomonadota</taxon>
        <taxon>Betaproteobacteria</taxon>
        <taxon>Burkholderiales</taxon>
        <taxon>Burkholderiaceae</taxon>
        <taxon>Limnobacter</taxon>
    </lineage>
</organism>
<gene>
    <name evidence="6" type="ORF">RGQ30_27060</name>
</gene>
<dbReference type="Gene3D" id="3.40.190.10">
    <property type="entry name" value="Periplasmic binding protein-like II"/>
    <property type="match status" value="2"/>
</dbReference>
<dbReference type="PANTHER" id="PTHR30085:SF2">
    <property type="entry name" value="GLUTAMATE_ASPARTATE IMPORT SOLUTE-BINDING PROTEIN"/>
    <property type="match status" value="1"/>
</dbReference>
<dbReference type="EMBL" id="AP028947">
    <property type="protein sequence ID" value="BET27205.1"/>
    <property type="molecule type" value="Genomic_DNA"/>
</dbReference>
<evidence type="ECO:0000256" key="4">
    <source>
        <dbReference type="SAM" id="SignalP"/>
    </source>
</evidence>
<evidence type="ECO:0000313" key="6">
    <source>
        <dbReference type="EMBL" id="BET27205.1"/>
    </source>
</evidence>
<name>A0AA86MFH8_9BURK</name>
<feature type="domain" description="Solute-binding protein family 3/N-terminal" evidence="5">
    <location>
        <begin position="38"/>
        <end position="270"/>
    </location>
</feature>
<dbReference type="Pfam" id="PF00497">
    <property type="entry name" value="SBP_bac_3"/>
    <property type="match status" value="1"/>
</dbReference>
<keyword evidence="7" id="KW-1185">Reference proteome</keyword>
<evidence type="ECO:0000256" key="2">
    <source>
        <dbReference type="ARBA" id="ARBA00022448"/>
    </source>
</evidence>
<evidence type="ECO:0000259" key="5">
    <source>
        <dbReference type="SMART" id="SM00062"/>
    </source>
</evidence>
<evidence type="ECO:0000256" key="3">
    <source>
        <dbReference type="ARBA" id="ARBA00022729"/>
    </source>
</evidence>
<keyword evidence="3 4" id="KW-0732">Signal</keyword>
<dbReference type="GO" id="GO:0030288">
    <property type="term" value="C:outer membrane-bounded periplasmic space"/>
    <property type="evidence" value="ECO:0007669"/>
    <property type="project" value="TreeGrafter"/>
</dbReference>
<reference evidence="6 7" key="1">
    <citation type="submission" date="2023-10" db="EMBL/GenBank/DDBJ databases">
        <title>Complete Genome Sequence of Limnobacter thiooxidans CS-K2T, Isolated from freshwater lake sediments in Bavaria, Germany.</title>
        <authorList>
            <person name="Naruki M."/>
            <person name="Watanabe A."/>
            <person name="Warashina T."/>
            <person name="Morita T."/>
            <person name="Arakawa K."/>
        </authorList>
    </citation>
    <scope>NUCLEOTIDE SEQUENCE [LARGE SCALE GENOMIC DNA]</scope>
    <source>
        <strain evidence="6 7">CS-K2</strain>
    </source>
</reference>
<proteinExistence type="inferred from homology"/>
<dbReference type="RefSeq" id="WP_130557691.1">
    <property type="nucleotide sequence ID" value="NZ_AP028947.1"/>
</dbReference>
<dbReference type="SMART" id="SM00062">
    <property type="entry name" value="PBPb"/>
    <property type="match status" value="1"/>
</dbReference>
<feature type="signal peptide" evidence="4">
    <location>
        <begin position="1"/>
        <end position="23"/>
    </location>
</feature>
<evidence type="ECO:0000256" key="1">
    <source>
        <dbReference type="ARBA" id="ARBA00010333"/>
    </source>
</evidence>
<dbReference type="SUPFAM" id="SSF53850">
    <property type="entry name" value="Periplasmic binding protein-like II"/>
    <property type="match status" value="1"/>
</dbReference>
<dbReference type="InterPro" id="IPR001638">
    <property type="entry name" value="Solute-binding_3/MltF_N"/>
</dbReference>
<feature type="chain" id="PRO_5045861021" evidence="4">
    <location>
        <begin position="24"/>
        <end position="299"/>
    </location>
</feature>
<keyword evidence="2" id="KW-0813">Transport</keyword>